<dbReference type="PANTHER" id="PTHR21683">
    <property type="entry name" value="COILED-COIL DOMAIN-CONTAINING PROTEIN 42 LIKE-2-LIKE-RELATED"/>
    <property type="match status" value="1"/>
</dbReference>
<reference evidence="3" key="2">
    <citation type="submission" date="2025-09" db="UniProtKB">
        <authorList>
            <consortium name="Ensembl"/>
        </authorList>
    </citation>
    <scope>IDENTIFICATION</scope>
</reference>
<dbReference type="GO" id="GO:0005856">
    <property type="term" value="C:cytoskeleton"/>
    <property type="evidence" value="ECO:0007669"/>
    <property type="project" value="UniProtKB-ARBA"/>
</dbReference>
<protein>
    <recommendedName>
        <fullName evidence="2">DUF4200 domain-containing protein</fullName>
    </recommendedName>
</protein>
<keyword evidence="1" id="KW-0175">Coiled coil</keyword>
<evidence type="ECO:0000256" key="1">
    <source>
        <dbReference type="ARBA" id="ARBA00023054"/>
    </source>
</evidence>
<evidence type="ECO:0000259" key="2">
    <source>
        <dbReference type="Pfam" id="PF13863"/>
    </source>
</evidence>
<dbReference type="GeneTree" id="ENSGT00970000193995"/>
<dbReference type="AlphaFoldDB" id="A0A8C5FFD5"/>
<dbReference type="Ensembl" id="ENSGMOT00000076162.1">
    <property type="protein sequence ID" value="ENSGMOP00000032563.1"/>
    <property type="gene ID" value="ENSGMOG00000032201.1"/>
</dbReference>
<dbReference type="PANTHER" id="PTHR21683:SF2">
    <property type="entry name" value="COILED-COIL DOMAIN-CONTAINING PROTEIN 42 LIKE-2-LIKE"/>
    <property type="match status" value="1"/>
</dbReference>
<dbReference type="Pfam" id="PF13863">
    <property type="entry name" value="DUF4200"/>
    <property type="match status" value="1"/>
</dbReference>
<sequence>MQVFEVKRNSLRLRRDEVLHKEKHLEASLINFDKFLQENDAKCSRSITKAEKERQAGLQKEAEAQRLSRRCRSLDGRRRSLQLAVERSALYGRFLEQVLKTLEEVRALVGRFETLLVTRTQLSEREGQARTLLDGHRGSQQRELDRQNCLLMHHNNRLSQLQTELDLSRADRLGWESRWTHIQNTAAKETLLLGQIKTGTLNLFQLAGGVLGGDQGVEVDATETQLDRVRGTTSGSCSAGSASWGSEVNCSPAFPSDPDLHSEADGHYE</sequence>
<organism evidence="3 4">
    <name type="scientific">Gadus morhua</name>
    <name type="common">Atlantic cod</name>
    <dbReference type="NCBI Taxonomy" id="8049"/>
    <lineage>
        <taxon>Eukaryota</taxon>
        <taxon>Metazoa</taxon>
        <taxon>Chordata</taxon>
        <taxon>Craniata</taxon>
        <taxon>Vertebrata</taxon>
        <taxon>Euteleostomi</taxon>
        <taxon>Actinopterygii</taxon>
        <taxon>Neopterygii</taxon>
        <taxon>Teleostei</taxon>
        <taxon>Neoteleostei</taxon>
        <taxon>Acanthomorphata</taxon>
        <taxon>Zeiogadaria</taxon>
        <taxon>Gadariae</taxon>
        <taxon>Gadiformes</taxon>
        <taxon>Gadoidei</taxon>
        <taxon>Gadidae</taxon>
        <taxon>Gadus</taxon>
    </lineage>
</organism>
<keyword evidence="4" id="KW-1185">Reference proteome</keyword>
<dbReference type="OMA" id="VEEHQSM"/>
<name>A0A8C5FFD5_GADMO</name>
<dbReference type="Proteomes" id="UP000694546">
    <property type="component" value="Chromosome 11"/>
</dbReference>
<evidence type="ECO:0000313" key="4">
    <source>
        <dbReference type="Proteomes" id="UP000694546"/>
    </source>
</evidence>
<proteinExistence type="predicted"/>
<accession>A0A8C5FFD5</accession>
<evidence type="ECO:0000313" key="3">
    <source>
        <dbReference type="Ensembl" id="ENSGMOP00000032563.1"/>
    </source>
</evidence>
<feature type="domain" description="DUF4200" evidence="2">
    <location>
        <begin position="4"/>
        <end position="100"/>
    </location>
</feature>
<reference evidence="3" key="1">
    <citation type="submission" date="2025-08" db="UniProtKB">
        <authorList>
            <consortium name="Ensembl"/>
        </authorList>
    </citation>
    <scope>IDENTIFICATION</scope>
</reference>
<dbReference type="InterPro" id="IPR025252">
    <property type="entry name" value="DUF4200"/>
</dbReference>
<dbReference type="InterPro" id="IPR051147">
    <property type="entry name" value="CFAP_domain-containing"/>
</dbReference>